<feature type="transmembrane region" description="Helical" evidence="12">
    <location>
        <begin position="123"/>
        <end position="148"/>
    </location>
</feature>
<reference evidence="13" key="1">
    <citation type="submission" date="2023-06" db="EMBL/GenBank/DDBJ databases">
        <title>Genomic of Agaribacillus aureum.</title>
        <authorList>
            <person name="Wang G."/>
        </authorList>
    </citation>
    <scope>NUCLEOTIDE SEQUENCE</scope>
    <source>
        <strain evidence="13">BMA12</strain>
    </source>
</reference>
<feature type="transmembrane region" description="Helical" evidence="12">
    <location>
        <begin position="82"/>
        <end position="103"/>
    </location>
</feature>
<keyword evidence="9 12" id="KW-1133">Transmembrane helix</keyword>
<dbReference type="GO" id="GO:0004671">
    <property type="term" value="F:protein C-terminal S-isoprenylcysteine carboxyl O-methyltransferase activity"/>
    <property type="evidence" value="ECO:0007669"/>
    <property type="project" value="UniProtKB-EC"/>
</dbReference>
<evidence type="ECO:0000256" key="1">
    <source>
        <dbReference type="ARBA" id="ARBA00002096"/>
    </source>
</evidence>
<dbReference type="InterPro" id="IPR033580">
    <property type="entry name" value="Nurim-like"/>
</dbReference>
<dbReference type="Gene3D" id="1.20.120.1630">
    <property type="match status" value="1"/>
</dbReference>
<comment type="subcellular location">
    <subcellularLocation>
        <location evidence="2">Membrane</location>
        <topology evidence="2">Multi-pass membrane protein</topology>
    </subcellularLocation>
</comment>
<name>A0ABT8LH45_9BACT</name>
<dbReference type="InterPro" id="IPR054700">
    <property type="entry name" value="MddA"/>
</dbReference>
<protein>
    <recommendedName>
        <fullName evidence="4">methanethiol S-methyltransferase</fullName>
        <ecNumber evidence="4">2.1.1.334</ecNumber>
    </recommendedName>
</protein>
<accession>A0ABT8LH45</accession>
<proteinExistence type="inferred from homology"/>
<evidence type="ECO:0000256" key="5">
    <source>
        <dbReference type="ARBA" id="ARBA00022603"/>
    </source>
</evidence>
<keyword evidence="6 13" id="KW-0808">Transferase</keyword>
<dbReference type="NCBIfam" id="NF045656">
    <property type="entry name" value="MeththiolMtaseMddA"/>
    <property type="match status" value="1"/>
</dbReference>
<keyword evidence="8 12" id="KW-0812">Transmembrane</keyword>
<evidence type="ECO:0000256" key="3">
    <source>
        <dbReference type="ARBA" id="ARBA00010631"/>
    </source>
</evidence>
<comment type="similarity">
    <text evidence="3">Belongs to the nurim family.</text>
</comment>
<evidence type="ECO:0000313" key="14">
    <source>
        <dbReference type="Proteomes" id="UP001172083"/>
    </source>
</evidence>
<comment type="function">
    <text evidence="1">Catalyzes the methylation of methanethiol (MeSH) to yield dimethylsulphide (DMS).</text>
</comment>
<organism evidence="13 14">
    <name type="scientific">Agaribacillus aureus</name>
    <dbReference type="NCBI Taxonomy" id="3051825"/>
    <lineage>
        <taxon>Bacteria</taxon>
        <taxon>Pseudomonadati</taxon>
        <taxon>Bacteroidota</taxon>
        <taxon>Cytophagia</taxon>
        <taxon>Cytophagales</taxon>
        <taxon>Splendidivirgaceae</taxon>
        <taxon>Agaribacillus</taxon>
    </lineage>
</organism>
<feature type="transmembrane region" description="Helical" evidence="12">
    <location>
        <begin position="169"/>
        <end position="188"/>
    </location>
</feature>
<dbReference type="RefSeq" id="WP_346761679.1">
    <property type="nucleotide sequence ID" value="NZ_JAUJEB010000008.1"/>
</dbReference>
<feature type="transmembrane region" description="Helical" evidence="12">
    <location>
        <begin position="7"/>
        <end position="29"/>
    </location>
</feature>
<evidence type="ECO:0000256" key="12">
    <source>
        <dbReference type="SAM" id="Phobius"/>
    </source>
</evidence>
<dbReference type="PANTHER" id="PTHR31040">
    <property type="entry name" value="NURIM"/>
    <property type="match status" value="1"/>
</dbReference>
<evidence type="ECO:0000256" key="10">
    <source>
        <dbReference type="ARBA" id="ARBA00023136"/>
    </source>
</evidence>
<evidence type="ECO:0000256" key="9">
    <source>
        <dbReference type="ARBA" id="ARBA00022989"/>
    </source>
</evidence>
<keyword evidence="14" id="KW-1185">Reference proteome</keyword>
<feature type="transmembrane region" description="Helical" evidence="12">
    <location>
        <begin position="194"/>
        <end position="211"/>
    </location>
</feature>
<keyword evidence="5 13" id="KW-0489">Methyltransferase</keyword>
<dbReference type="EMBL" id="JAUJEB010000008">
    <property type="protein sequence ID" value="MDN5216341.1"/>
    <property type="molecule type" value="Genomic_DNA"/>
</dbReference>
<evidence type="ECO:0000256" key="8">
    <source>
        <dbReference type="ARBA" id="ARBA00022692"/>
    </source>
</evidence>
<evidence type="ECO:0000256" key="11">
    <source>
        <dbReference type="ARBA" id="ARBA00048134"/>
    </source>
</evidence>
<evidence type="ECO:0000256" key="6">
    <source>
        <dbReference type="ARBA" id="ARBA00022679"/>
    </source>
</evidence>
<dbReference type="PANTHER" id="PTHR31040:SF1">
    <property type="entry name" value="NURIM"/>
    <property type="match status" value="1"/>
</dbReference>
<keyword evidence="10 12" id="KW-0472">Membrane</keyword>
<comment type="catalytic activity">
    <reaction evidence="11">
        <text>methanethiol + S-adenosyl-L-methionine = dimethyl sulfide + S-adenosyl-L-homocysteine + H(+)</text>
        <dbReference type="Rhea" id="RHEA:50428"/>
        <dbReference type="ChEBI" id="CHEBI:15378"/>
        <dbReference type="ChEBI" id="CHEBI:16007"/>
        <dbReference type="ChEBI" id="CHEBI:17437"/>
        <dbReference type="ChEBI" id="CHEBI:57856"/>
        <dbReference type="ChEBI" id="CHEBI:59789"/>
        <dbReference type="EC" id="2.1.1.334"/>
    </reaction>
</comment>
<feature type="transmembrane region" description="Helical" evidence="12">
    <location>
        <begin position="41"/>
        <end position="61"/>
    </location>
</feature>
<dbReference type="EC" id="2.1.1.334" evidence="4"/>
<evidence type="ECO:0000313" key="13">
    <source>
        <dbReference type="EMBL" id="MDN5216341.1"/>
    </source>
</evidence>
<dbReference type="Proteomes" id="UP001172083">
    <property type="component" value="Unassembled WGS sequence"/>
</dbReference>
<gene>
    <name evidence="13" type="ORF">QQ020_30010</name>
</gene>
<dbReference type="GO" id="GO:0032259">
    <property type="term" value="P:methylation"/>
    <property type="evidence" value="ECO:0007669"/>
    <property type="project" value="UniProtKB-KW"/>
</dbReference>
<comment type="caution">
    <text evidence="13">The sequence shown here is derived from an EMBL/GenBank/DDBJ whole genome shotgun (WGS) entry which is preliminary data.</text>
</comment>
<sequence>MKKYLILIYSIVCYMAGLCMTAYYFLFFAELIVPKSINSGSPVSVTLSLVIDVMLLFLFMLQHSGMARKGFKKLTSRWIPEAAQRSTYVLMTSLTMAFLVWFWEPLPYVIFNLKSSVAGNVIWALYGLGWVVCLSSTFLVDHLDLFGLRQAWYYLKGKREFNYRLKTPLLYKIIRHPIYLGWLMVHWITPNLTVGHLLFAVSITIYVYVAIEFEERDLIRDFGSKYINYQKGTYKVIPFPSLKQKTKHETKHDLIDTQSNDYNMRGSM</sequence>
<keyword evidence="7" id="KW-0949">S-adenosyl-L-methionine</keyword>
<evidence type="ECO:0000256" key="4">
    <source>
        <dbReference type="ARBA" id="ARBA00012149"/>
    </source>
</evidence>
<evidence type="ECO:0000256" key="7">
    <source>
        <dbReference type="ARBA" id="ARBA00022691"/>
    </source>
</evidence>
<evidence type="ECO:0000256" key="2">
    <source>
        <dbReference type="ARBA" id="ARBA00004141"/>
    </source>
</evidence>